<dbReference type="InterPro" id="IPR027417">
    <property type="entry name" value="P-loop_NTPase"/>
</dbReference>
<feature type="domain" description="AAA" evidence="1">
    <location>
        <begin position="4"/>
        <end position="176"/>
    </location>
</feature>
<evidence type="ECO:0000313" key="2">
    <source>
        <dbReference type="EMBL" id="AFG38888.1"/>
    </source>
</evidence>
<dbReference type="PATRIC" id="fig|889378.3.peg.2838"/>
<dbReference type="OrthoDB" id="9815116at2"/>
<dbReference type="STRING" id="889378.Spiaf_2870"/>
<organism evidence="2 3">
    <name type="scientific">Spirochaeta africana (strain ATCC 700263 / DSM 8902 / Z-7692)</name>
    <dbReference type="NCBI Taxonomy" id="889378"/>
    <lineage>
        <taxon>Bacteria</taxon>
        <taxon>Pseudomonadati</taxon>
        <taxon>Spirochaetota</taxon>
        <taxon>Spirochaetia</taxon>
        <taxon>Spirochaetales</taxon>
        <taxon>Spirochaetaceae</taxon>
        <taxon>Spirochaeta</taxon>
    </lineage>
</organism>
<dbReference type="Pfam" id="PF13614">
    <property type="entry name" value="AAA_31"/>
    <property type="match status" value="1"/>
</dbReference>
<dbReference type="FunFam" id="3.40.50.300:FF:000285">
    <property type="entry name" value="Sporulation initiation inhibitor Soj"/>
    <property type="match status" value="1"/>
</dbReference>
<dbReference type="InterPro" id="IPR050678">
    <property type="entry name" value="DNA_Partitioning_ATPase"/>
</dbReference>
<proteinExistence type="predicted"/>
<accession>H9UMZ5</accession>
<keyword evidence="3" id="KW-1185">Reference proteome</keyword>
<protein>
    <submittedName>
        <fullName evidence="2">ATPase involved in chromosome partitioning</fullName>
    </submittedName>
</protein>
<evidence type="ECO:0000259" key="1">
    <source>
        <dbReference type="Pfam" id="PF13614"/>
    </source>
</evidence>
<dbReference type="PIRSF" id="PIRSF009320">
    <property type="entry name" value="Nuc_binding_HP_1000"/>
    <property type="match status" value="1"/>
</dbReference>
<dbReference type="Gene3D" id="3.40.50.300">
    <property type="entry name" value="P-loop containing nucleotide triphosphate hydrolases"/>
    <property type="match status" value="1"/>
</dbReference>
<dbReference type="InterPro" id="IPR025669">
    <property type="entry name" value="AAA_dom"/>
</dbReference>
<dbReference type="SUPFAM" id="SSF52540">
    <property type="entry name" value="P-loop containing nucleoside triphosphate hydrolases"/>
    <property type="match status" value="1"/>
</dbReference>
<dbReference type="Proteomes" id="UP000007383">
    <property type="component" value="Chromosome"/>
</dbReference>
<evidence type="ECO:0000313" key="3">
    <source>
        <dbReference type="Proteomes" id="UP000007383"/>
    </source>
</evidence>
<dbReference type="HOGENOM" id="CLU_037612_1_4_12"/>
<dbReference type="eggNOG" id="COG1192">
    <property type="taxonomic scope" value="Bacteria"/>
</dbReference>
<dbReference type="EMBL" id="CP003282">
    <property type="protein sequence ID" value="AFG38888.1"/>
    <property type="molecule type" value="Genomic_DNA"/>
</dbReference>
<dbReference type="PANTHER" id="PTHR13696">
    <property type="entry name" value="P-LOOP CONTAINING NUCLEOSIDE TRIPHOSPHATE HYDROLASE"/>
    <property type="match status" value="1"/>
</dbReference>
<dbReference type="AlphaFoldDB" id="H9UMZ5"/>
<dbReference type="KEGG" id="sfc:Spiaf_2870"/>
<dbReference type="CDD" id="cd02042">
    <property type="entry name" value="ParAB_family"/>
    <property type="match status" value="1"/>
</dbReference>
<dbReference type="RefSeq" id="WP_014456870.1">
    <property type="nucleotide sequence ID" value="NC_017098.1"/>
</dbReference>
<reference evidence="3" key="1">
    <citation type="journal article" date="2013" name="Stand. Genomic Sci.">
        <title>Complete genome sequence of the halophilic bacterium Spirochaeta africana type strain (Z-7692(T)) from the alkaline Lake Magadi in the East African Rift.</title>
        <authorList>
            <person name="Liolos K."/>
            <person name="Abt B."/>
            <person name="Scheuner C."/>
            <person name="Teshima H."/>
            <person name="Held B."/>
            <person name="Lapidus A."/>
            <person name="Nolan M."/>
            <person name="Lucas S."/>
            <person name="Deshpande S."/>
            <person name="Cheng J.F."/>
            <person name="Tapia R."/>
            <person name="Goodwin L.A."/>
            <person name="Pitluck S."/>
            <person name="Pagani I."/>
            <person name="Ivanova N."/>
            <person name="Mavromatis K."/>
            <person name="Mikhailova N."/>
            <person name="Huntemann M."/>
            <person name="Pati A."/>
            <person name="Chen A."/>
            <person name="Palaniappan K."/>
            <person name="Land M."/>
            <person name="Rohde M."/>
            <person name="Tindall B.J."/>
            <person name="Detter J.C."/>
            <person name="Goker M."/>
            <person name="Bristow J."/>
            <person name="Eisen J.A."/>
            <person name="Markowitz V."/>
            <person name="Hugenholtz P."/>
            <person name="Woyke T."/>
            <person name="Klenk H.P."/>
            <person name="Kyrpides N.C."/>
        </authorList>
    </citation>
    <scope>NUCLEOTIDE SEQUENCE</scope>
    <source>
        <strain evidence="3">ATCC 700263 / DSM 8902 / Z-7692</strain>
    </source>
</reference>
<sequence>MAITIVFANQKGGVGKTTSAVNLGAYIAEAGKRVLLVDFDPQGNLSSSVGADKTRPGVYELLTGSIEPRAVVQTTDVTNLSIVPTTSDLTGANVELVDQQRREYFLRKALAPLSEDYDYIFIDCPPSLGILTLNGLVAADRVFIPMQCEYFALEGLTQLMESIRLVQKRFNTRLVIGGIFFTMYDSRIRIAQQVVREVIGYFGSKVFQTIIPRNVRLSEAPSHGVPINKYDPNCVGARNYQKLAEEVIARG</sequence>
<gene>
    <name evidence="2" type="ordered locus">Spiaf_2870</name>
</gene>
<name>H9UMZ5_SPIAZ</name>
<dbReference type="PANTHER" id="PTHR13696:SF52">
    <property type="entry name" value="PARA FAMILY PROTEIN CT_582"/>
    <property type="match status" value="1"/>
</dbReference>